<feature type="transmembrane region" description="Helical" evidence="2">
    <location>
        <begin position="565"/>
        <end position="591"/>
    </location>
</feature>
<reference evidence="3 4" key="1">
    <citation type="submission" date="2020-08" db="EMBL/GenBank/DDBJ databases">
        <title>Novel species isolated from subtropical streams in China.</title>
        <authorList>
            <person name="Lu H."/>
        </authorList>
    </citation>
    <scope>NUCLEOTIDE SEQUENCE [LARGE SCALE GENOMIC DNA]</scope>
    <source>
        <strain evidence="3 4">NL8W</strain>
    </source>
</reference>
<keyword evidence="2" id="KW-0812">Transmembrane</keyword>
<sequence length="706" mass="77068">MSARDLKLQVIFNMIERVTAPLKRIMAQSSASGKALKALRDRLKEMDAQQKNITGFRRMSANLRETSGRLGVAQQKVKALAEQMRATQHPTRAMTREFDRATRAARLIKEQLQRESQQLQVLRSSLHAAGISTQQLSAHERSLRNNMAATNAQIAAQQQQLAGLARRQQQVAAARQRMDSTRNAASNAKMTGFDMAMTGAVMGMPMIKSLNESKHFETEMNRIVALGMGDKISADAIKFSQGMKTYGVSSLESMELMRDSLTVFADLHHAEMVLPTLAKMKFANAAMFGEEAGAERGQTFMNMLKVIELRGGLASKEKFEHEANLVQKVITATGGRVGPNEWLNFIKTGGVAAKSMQDEAFFYKMEPLIQEMGGHRVGTGLMSAYSNLYQGRTTVRAAQEMGRLDLLDTSKVQYNKIGMIKQIKPGALAGGDLLKSDPMAWLETVLLPKLAAKGITDQEQIKDTIATIMTNRTASNLFTQMYLQRAQIHKNAKLNAGAANIDTLDKVAKTTAKGKELETLARIRNTEKEIGEQVLPIYAAALQKLASALQSVTTFMKEHSTTAKVVVVGFTALAATMVVMGGVTIVLASIIGPLALLRFGFAMLGIRGALLAGTFARLGAAFARIGPFIARIGVWLRGLLPALRLVGTAVMWLGRAFLMAGRFLLMNPIGLAITAIAAAAYLIYRNWAQVSAFFSGLWASIKTSFN</sequence>
<dbReference type="Proteomes" id="UP000646911">
    <property type="component" value="Unassembled WGS sequence"/>
</dbReference>
<feature type="transmembrane region" description="Helical" evidence="2">
    <location>
        <begin position="597"/>
        <end position="622"/>
    </location>
</feature>
<feature type="coiled-coil region" evidence="1">
    <location>
        <begin position="140"/>
        <end position="184"/>
    </location>
</feature>
<proteinExistence type="predicted"/>
<keyword evidence="2" id="KW-1133">Transmembrane helix</keyword>
<gene>
    <name evidence="3" type="ORF">H8L47_28615</name>
</gene>
<keyword evidence="4" id="KW-1185">Reference proteome</keyword>
<dbReference type="PANTHER" id="PTHR37813">
    <property type="entry name" value="FELS-2 PROPHAGE PROTEIN"/>
    <property type="match status" value="1"/>
</dbReference>
<organism evidence="3 4">
    <name type="scientific">Undibacterium umbellatum</name>
    <dbReference type="NCBI Taxonomy" id="2762300"/>
    <lineage>
        <taxon>Bacteria</taxon>
        <taxon>Pseudomonadati</taxon>
        <taxon>Pseudomonadota</taxon>
        <taxon>Betaproteobacteria</taxon>
        <taxon>Burkholderiales</taxon>
        <taxon>Oxalobacteraceae</taxon>
        <taxon>Undibacterium</taxon>
    </lineage>
</organism>
<evidence type="ECO:0000313" key="4">
    <source>
        <dbReference type="Proteomes" id="UP000646911"/>
    </source>
</evidence>
<dbReference type="EMBL" id="JACOFX010000040">
    <property type="protein sequence ID" value="MBC3911533.1"/>
    <property type="molecule type" value="Genomic_DNA"/>
</dbReference>
<feature type="transmembrane region" description="Helical" evidence="2">
    <location>
        <begin position="665"/>
        <end position="684"/>
    </location>
</feature>
<dbReference type="RefSeq" id="WP_186957239.1">
    <property type="nucleotide sequence ID" value="NZ_JACOFX010000040.1"/>
</dbReference>
<evidence type="ECO:0000256" key="2">
    <source>
        <dbReference type="SAM" id="Phobius"/>
    </source>
</evidence>
<evidence type="ECO:0000313" key="3">
    <source>
        <dbReference type="EMBL" id="MBC3911533.1"/>
    </source>
</evidence>
<comment type="caution">
    <text evidence="3">The sequence shown here is derived from an EMBL/GenBank/DDBJ whole genome shotgun (WGS) entry which is preliminary data.</text>
</comment>
<name>A0ABR6ZIM4_9BURK</name>
<evidence type="ECO:0000256" key="1">
    <source>
        <dbReference type="SAM" id="Coils"/>
    </source>
</evidence>
<keyword evidence="1" id="KW-0175">Coiled coil</keyword>
<protein>
    <submittedName>
        <fullName evidence="3">Phage tail protein</fullName>
    </submittedName>
</protein>
<feature type="non-terminal residue" evidence="3">
    <location>
        <position position="706"/>
    </location>
</feature>
<keyword evidence="2" id="KW-0472">Membrane</keyword>
<dbReference type="PANTHER" id="PTHR37813:SF1">
    <property type="entry name" value="FELS-2 PROPHAGE PROTEIN"/>
    <property type="match status" value="1"/>
</dbReference>
<feature type="transmembrane region" description="Helical" evidence="2">
    <location>
        <begin position="634"/>
        <end position="653"/>
    </location>
</feature>
<accession>A0ABR6ZIM4</accession>